<dbReference type="SMART" id="SM00914">
    <property type="entry name" value="IDEAL"/>
    <property type="match status" value="1"/>
</dbReference>
<feature type="domain" description="IDEAL" evidence="1">
    <location>
        <begin position="138"/>
        <end position="173"/>
    </location>
</feature>
<sequence length="185" mass="22134">MTINVADKKRFLNWLVSHESFSRREVSWILNYLTNHETILKNVHFVEHADKTPRGICVQATTLEGEPISLFLKDKVFTDSDQIFHEIRLNWKHPLYLECRFNRSWENEFFLAVLEDNPYHRWNETLDADVVSKLEEYFFTEDVEMKIADLYRQIDQALENDNHELFLQLSTEVNQLLEKKALVTE</sequence>
<dbReference type="PIRSF" id="PIRSF007165">
    <property type="entry name" value="UCP007165"/>
    <property type="match status" value="1"/>
</dbReference>
<dbReference type="InterPro" id="IPR014957">
    <property type="entry name" value="IDEAL_dom"/>
</dbReference>
<gene>
    <name evidence="2" type="ORF">DOK78_002305</name>
</gene>
<dbReference type="EMBL" id="CP147251">
    <property type="protein sequence ID" value="WYJ77667.1"/>
    <property type="molecule type" value="Genomic_DNA"/>
</dbReference>
<dbReference type="Proteomes" id="UP000664701">
    <property type="component" value="Chromosome"/>
</dbReference>
<dbReference type="RefSeq" id="WP_207940222.1">
    <property type="nucleotide sequence ID" value="NZ_CP147251.1"/>
</dbReference>
<accession>A0ABZ2SQ65</accession>
<proteinExistence type="predicted"/>
<evidence type="ECO:0000313" key="3">
    <source>
        <dbReference type="Proteomes" id="UP000664701"/>
    </source>
</evidence>
<dbReference type="InterPro" id="IPR038091">
    <property type="entry name" value="UPF0302_N_sf"/>
</dbReference>
<dbReference type="Gene3D" id="4.10.810.10">
    <property type="entry name" value="Virus Scaffolding Protein, Chain A"/>
    <property type="match status" value="1"/>
</dbReference>
<protein>
    <recommendedName>
        <fullName evidence="1">IDEAL domain-containing protein</fullName>
    </recommendedName>
</protein>
<dbReference type="InterPro" id="IPR027393">
    <property type="entry name" value="Virus_scaffolding_prot_C"/>
</dbReference>
<dbReference type="InterPro" id="IPR011188">
    <property type="entry name" value="UPF0302"/>
</dbReference>
<evidence type="ECO:0000313" key="2">
    <source>
        <dbReference type="EMBL" id="WYJ77667.1"/>
    </source>
</evidence>
<dbReference type="Pfam" id="PF08858">
    <property type="entry name" value="IDEAL"/>
    <property type="match status" value="1"/>
</dbReference>
<organism evidence="2 3">
    <name type="scientific">Candidatus Enterococcus lowellii</name>
    <dbReference type="NCBI Taxonomy" id="2230877"/>
    <lineage>
        <taxon>Bacteria</taxon>
        <taxon>Bacillati</taxon>
        <taxon>Bacillota</taxon>
        <taxon>Bacilli</taxon>
        <taxon>Lactobacillales</taxon>
        <taxon>Enterococcaceae</taxon>
        <taxon>Enterococcus</taxon>
    </lineage>
</organism>
<dbReference type="Gene3D" id="3.40.1530.30">
    <property type="entry name" value="Uncharacterised family UPF0302, N-terminal domain"/>
    <property type="match status" value="1"/>
</dbReference>
<reference evidence="2 3" key="1">
    <citation type="submission" date="2024-03" db="EMBL/GenBank/DDBJ databases">
        <title>The Genome Sequence of Enterococcus sp. DIV2402.</title>
        <authorList>
            <consortium name="The Broad Institute Genomics Platform"/>
            <consortium name="The Broad Institute Microbial Omics Core"/>
            <consortium name="The Broad Institute Genomic Center for Infectious Diseases"/>
            <person name="Earl A."/>
            <person name="Manson A."/>
            <person name="Gilmore M."/>
            <person name="Schwartman J."/>
            <person name="Shea T."/>
            <person name="Abouelleil A."/>
            <person name="Cao P."/>
            <person name="Chapman S."/>
            <person name="Cusick C."/>
            <person name="Young S."/>
            <person name="Neafsey D."/>
            <person name="Nusbaum C."/>
            <person name="Birren B."/>
        </authorList>
    </citation>
    <scope>NUCLEOTIDE SEQUENCE [LARGE SCALE GENOMIC DNA]</scope>
    <source>
        <strain evidence="2 3">DIV2402</strain>
    </source>
</reference>
<keyword evidence="3" id="KW-1185">Reference proteome</keyword>
<dbReference type="InterPro" id="IPR014963">
    <property type="entry name" value="UPF0302_N"/>
</dbReference>
<evidence type="ECO:0000259" key="1">
    <source>
        <dbReference type="SMART" id="SM00914"/>
    </source>
</evidence>
<dbReference type="Pfam" id="PF08864">
    <property type="entry name" value="UPF0302"/>
    <property type="match status" value="1"/>
</dbReference>
<name>A0ABZ2SQ65_9ENTE</name>